<sequence>MTGRALSQRRRLCMKSIVSVLLTSTSVSIGMVAMLGAAELDEKLHEQRDGLLRNAEDMVAHGGMGDAKAIVQHCGEAARYAESLIKEVSISHPDREDTVVPLNEVIRQCKRVSEIGDHADPGLLLNPAIKARSAARSAIRSLRAAK</sequence>
<organism evidence="1 2">
    <name type="scientific">Candidatus Nitrospira kreftii</name>
    <dbReference type="NCBI Taxonomy" id="2652173"/>
    <lineage>
        <taxon>Bacteria</taxon>
        <taxon>Pseudomonadati</taxon>
        <taxon>Nitrospirota</taxon>
        <taxon>Nitrospiria</taxon>
        <taxon>Nitrospirales</taxon>
        <taxon>Nitrospiraceae</taxon>
        <taxon>Nitrospira</taxon>
    </lineage>
</organism>
<dbReference type="Proteomes" id="UP000593737">
    <property type="component" value="Chromosome"/>
</dbReference>
<protein>
    <submittedName>
        <fullName evidence="1">Uncharacterized protein</fullName>
    </submittedName>
</protein>
<dbReference type="KEGG" id="nkf:Nkreftii_002409"/>
<evidence type="ECO:0000313" key="2">
    <source>
        <dbReference type="Proteomes" id="UP000593737"/>
    </source>
</evidence>
<dbReference type="AlphaFoldDB" id="A0A7S8J043"/>
<reference evidence="1 2" key="1">
    <citation type="journal article" date="2020" name="ISME J.">
        <title>Enrichment and physiological characterization of a novel comammox Nitrospira indicates ammonium inhibition of complete nitrification.</title>
        <authorList>
            <person name="Sakoula D."/>
            <person name="Koch H."/>
            <person name="Frank J."/>
            <person name="Jetten M.S.M."/>
            <person name="van Kessel M.A.H.J."/>
            <person name="Lucker S."/>
        </authorList>
    </citation>
    <scope>NUCLEOTIDE SEQUENCE [LARGE SCALE GENOMIC DNA]</scope>
    <source>
        <strain evidence="1">Comreactor17</strain>
    </source>
</reference>
<gene>
    <name evidence="1" type="ORF">Nkreftii_002409</name>
</gene>
<name>A0A7S8J043_9BACT</name>
<accession>A0A7S8J043</accession>
<evidence type="ECO:0000313" key="1">
    <source>
        <dbReference type="EMBL" id="QPD04635.1"/>
    </source>
</evidence>
<proteinExistence type="predicted"/>
<dbReference type="Gene3D" id="1.20.120.660">
    <property type="entry name" value="IL-4 antagonist (De novo design) like domain"/>
    <property type="match status" value="1"/>
</dbReference>
<dbReference type="EMBL" id="CP047423">
    <property type="protein sequence ID" value="QPD04635.1"/>
    <property type="molecule type" value="Genomic_DNA"/>
</dbReference>